<keyword evidence="2" id="KW-1185">Reference proteome</keyword>
<comment type="caution">
    <text evidence="1">The sequence shown here is derived from an EMBL/GenBank/DDBJ whole genome shotgun (WGS) entry which is preliminary data.</text>
</comment>
<organism evidence="1 2">
    <name type="scientific">Frigoriflavimonas asaccharolytica</name>
    <dbReference type="NCBI Taxonomy" id="2735899"/>
    <lineage>
        <taxon>Bacteria</taxon>
        <taxon>Pseudomonadati</taxon>
        <taxon>Bacteroidota</taxon>
        <taxon>Flavobacteriia</taxon>
        <taxon>Flavobacteriales</taxon>
        <taxon>Weeksellaceae</taxon>
        <taxon>Frigoriflavimonas</taxon>
    </lineage>
</organism>
<dbReference type="Proteomes" id="UP000610746">
    <property type="component" value="Unassembled WGS sequence"/>
</dbReference>
<proteinExistence type="predicted"/>
<gene>
    <name evidence="1" type="ORF">HNQ03_000134</name>
</gene>
<name>A0A8J8KA39_9FLAO</name>
<protein>
    <submittedName>
        <fullName evidence="1">ABC-type transporter MlaC component</fullName>
    </submittedName>
</protein>
<evidence type="ECO:0000313" key="1">
    <source>
        <dbReference type="EMBL" id="NRS91069.1"/>
    </source>
</evidence>
<evidence type="ECO:0000313" key="2">
    <source>
        <dbReference type="Proteomes" id="UP000610746"/>
    </source>
</evidence>
<dbReference type="EMBL" id="JABSNO010000001">
    <property type="protein sequence ID" value="NRS91069.1"/>
    <property type="molecule type" value="Genomic_DNA"/>
</dbReference>
<reference evidence="1" key="1">
    <citation type="submission" date="2020-05" db="EMBL/GenBank/DDBJ databases">
        <title>Genomic Encyclopedia of Type Strains, Phase IV (KMG-V): Genome sequencing to study the core and pangenomes of soil and plant-associated prokaryotes.</title>
        <authorList>
            <person name="Whitman W."/>
        </authorList>
    </citation>
    <scope>NUCLEOTIDE SEQUENCE</scope>
    <source>
        <strain evidence="1">16F</strain>
    </source>
</reference>
<accession>A0A8J8KA39</accession>
<sequence length="71" mass="8493">MTTFNVSIPENKIPFFKEFLNLLGADYEEKNEIFELSNQQKQILDERLKADKKDFIPAREALNKLRQKYEL</sequence>
<dbReference type="AlphaFoldDB" id="A0A8J8KA39"/>
<dbReference type="RefSeq" id="WP_173777704.1">
    <property type="nucleotide sequence ID" value="NZ_JABSNO010000001.1"/>
</dbReference>